<sequence length="478" mass="51738">MVAQELRNLTARLSPSEYLTSEHPSFAKEVEPWSLDADLHPSLLVTPSTLASLQDVVQYLYKTQLDFAIRTTGTGSSSAKDVILSLKGFKEFSFDASSETVTLGAGLAWGEVDQLLEKYADGYAVVGARCPYVGVGGSTLVGGLSWLAHEYGLISDPQNMLDAHVVLNSGHAVWASSAPDLLWALRGGGGNFGVVTSFKLKAHRYTKSIFSGLLTIPYANLSRVSAVVANVAANNPDPKVAMHVFTMNGALGFQEIGGERDIGILVYDANGEEHARSEAGFKWALDMPGCVAQTGVMPLSQVHALALGTGENHGKRVAFMSAPLISDVDEEFLVRAWKWRTDSLKASAALAEDTFVLFEFMQENVFNSTRDRHATAWPHSGRKHVLQLGTGYSPSQASPELKRLALQRLLAAAEEVAGPGKATGEYLPNFFTEAHDIPAVFGENWGELRRVKGKYDPLNRFNKGTLIPPAKSENSTRL</sequence>
<dbReference type="OrthoDB" id="2151789at2759"/>
<dbReference type="PANTHER" id="PTHR42973">
    <property type="entry name" value="BINDING OXIDOREDUCTASE, PUTATIVE (AFU_ORTHOLOGUE AFUA_1G17690)-RELATED"/>
    <property type="match status" value="1"/>
</dbReference>
<evidence type="ECO:0000256" key="1">
    <source>
        <dbReference type="ARBA" id="ARBA00001974"/>
    </source>
</evidence>
<feature type="domain" description="FAD-binding PCMH-type" evidence="6">
    <location>
        <begin position="37"/>
        <end position="205"/>
    </location>
</feature>
<dbReference type="EMBL" id="NAJN01000268">
    <property type="protein sequence ID" value="TKA75860.1"/>
    <property type="molecule type" value="Genomic_DNA"/>
</dbReference>
<keyword evidence="5" id="KW-0560">Oxidoreductase</keyword>
<dbReference type="InterPro" id="IPR016169">
    <property type="entry name" value="FAD-bd_PCMH_sub2"/>
</dbReference>
<evidence type="ECO:0000256" key="4">
    <source>
        <dbReference type="ARBA" id="ARBA00022827"/>
    </source>
</evidence>
<dbReference type="PANTHER" id="PTHR42973:SF39">
    <property type="entry name" value="FAD-BINDING PCMH-TYPE DOMAIN-CONTAINING PROTEIN"/>
    <property type="match status" value="1"/>
</dbReference>
<evidence type="ECO:0000256" key="5">
    <source>
        <dbReference type="ARBA" id="ARBA00023002"/>
    </source>
</evidence>
<protein>
    <recommendedName>
        <fullName evidence="6">FAD-binding PCMH-type domain-containing protein</fullName>
    </recommendedName>
</protein>
<dbReference type="GO" id="GO:0016491">
    <property type="term" value="F:oxidoreductase activity"/>
    <property type="evidence" value="ECO:0007669"/>
    <property type="project" value="UniProtKB-KW"/>
</dbReference>
<dbReference type="InterPro" id="IPR036318">
    <property type="entry name" value="FAD-bd_PCMH-like_sf"/>
</dbReference>
<comment type="similarity">
    <text evidence="2">Belongs to the oxygen-dependent FAD-linked oxidoreductase family.</text>
</comment>
<dbReference type="SUPFAM" id="SSF56176">
    <property type="entry name" value="FAD-binding/transporter-associated domain-like"/>
    <property type="match status" value="1"/>
</dbReference>
<evidence type="ECO:0000256" key="2">
    <source>
        <dbReference type="ARBA" id="ARBA00005466"/>
    </source>
</evidence>
<reference evidence="7 8" key="1">
    <citation type="submission" date="2017-03" db="EMBL/GenBank/DDBJ databases">
        <title>Genomes of endolithic fungi from Antarctica.</title>
        <authorList>
            <person name="Coleine C."/>
            <person name="Masonjones S."/>
            <person name="Stajich J.E."/>
        </authorList>
    </citation>
    <scope>NUCLEOTIDE SEQUENCE [LARGE SCALE GENOMIC DNA]</scope>
    <source>
        <strain evidence="7 8">CCFEE 5187</strain>
    </source>
</reference>
<dbReference type="InterPro" id="IPR050416">
    <property type="entry name" value="FAD-linked_Oxidoreductase"/>
</dbReference>
<dbReference type="PROSITE" id="PS51387">
    <property type="entry name" value="FAD_PCMH"/>
    <property type="match status" value="1"/>
</dbReference>
<dbReference type="Pfam" id="PF08031">
    <property type="entry name" value="BBE"/>
    <property type="match status" value="1"/>
</dbReference>
<dbReference type="Gene3D" id="3.30.465.10">
    <property type="match status" value="1"/>
</dbReference>
<dbReference type="GO" id="GO:0071949">
    <property type="term" value="F:FAD binding"/>
    <property type="evidence" value="ECO:0007669"/>
    <property type="project" value="InterPro"/>
</dbReference>
<dbReference type="InterPro" id="IPR012951">
    <property type="entry name" value="BBE"/>
</dbReference>
<comment type="cofactor">
    <cofactor evidence="1">
        <name>FAD</name>
        <dbReference type="ChEBI" id="CHEBI:57692"/>
    </cofactor>
</comment>
<organism evidence="7 8">
    <name type="scientific">Cryomyces minteri</name>
    <dbReference type="NCBI Taxonomy" id="331657"/>
    <lineage>
        <taxon>Eukaryota</taxon>
        <taxon>Fungi</taxon>
        <taxon>Dikarya</taxon>
        <taxon>Ascomycota</taxon>
        <taxon>Pezizomycotina</taxon>
        <taxon>Dothideomycetes</taxon>
        <taxon>Dothideomycetes incertae sedis</taxon>
        <taxon>Cryomyces</taxon>
    </lineage>
</organism>
<keyword evidence="8" id="KW-1185">Reference proteome</keyword>
<dbReference type="Proteomes" id="UP000308768">
    <property type="component" value="Unassembled WGS sequence"/>
</dbReference>
<dbReference type="Pfam" id="PF01565">
    <property type="entry name" value="FAD_binding_4"/>
    <property type="match status" value="1"/>
</dbReference>
<dbReference type="SUPFAM" id="SSF55103">
    <property type="entry name" value="FAD-linked oxidases, C-terminal domain"/>
    <property type="match status" value="1"/>
</dbReference>
<dbReference type="AlphaFoldDB" id="A0A4U0XG03"/>
<accession>A0A4U0XG03</accession>
<evidence type="ECO:0000259" key="6">
    <source>
        <dbReference type="PROSITE" id="PS51387"/>
    </source>
</evidence>
<comment type="caution">
    <text evidence="7">The sequence shown here is derived from an EMBL/GenBank/DDBJ whole genome shotgun (WGS) entry which is preliminary data.</text>
</comment>
<evidence type="ECO:0000313" key="7">
    <source>
        <dbReference type="EMBL" id="TKA75860.1"/>
    </source>
</evidence>
<evidence type="ECO:0000256" key="3">
    <source>
        <dbReference type="ARBA" id="ARBA00022630"/>
    </source>
</evidence>
<keyword evidence="4" id="KW-0274">FAD</keyword>
<dbReference type="InterPro" id="IPR016164">
    <property type="entry name" value="FAD-linked_Oxase-like_C"/>
</dbReference>
<dbReference type="InterPro" id="IPR006094">
    <property type="entry name" value="Oxid_FAD_bind_N"/>
</dbReference>
<dbReference type="STRING" id="331657.A0A4U0XG03"/>
<name>A0A4U0XG03_9PEZI</name>
<dbReference type="InterPro" id="IPR016166">
    <property type="entry name" value="FAD-bd_PCMH"/>
</dbReference>
<proteinExistence type="inferred from homology"/>
<gene>
    <name evidence="7" type="ORF">B0A49_03313</name>
</gene>
<evidence type="ECO:0000313" key="8">
    <source>
        <dbReference type="Proteomes" id="UP000308768"/>
    </source>
</evidence>
<dbReference type="Gene3D" id="3.40.462.20">
    <property type="match status" value="1"/>
</dbReference>
<keyword evidence="3" id="KW-0285">Flavoprotein</keyword>